<feature type="transmembrane region" description="Helical" evidence="7">
    <location>
        <begin position="120"/>
        <end position="141"/>
    </location>
</feature>
<dbReference type="InterPro" id="IPR013655">
    <property type="entry name" value="PAS_fold_3"/>
</dbReference>
<dbReference type="PROSITE" id="PS50887">
    <property type="entry name" value="GGDEF"/>
    <property type="match status" value="1"/>
</dbReference>
<dbReference type="InterPro" id="IPR000014">
    <property type="entry name" value="PAS"/>
</dbReference>
<reference evidence="10 11" key="1">
    <citation type="submission" date="2019-12" db="EMBL/GenBank/DDBJ databases">
        <title>Genomic-based taxomic classification of the family Erythrobacteraceae.</title>
        <authorList>
            <person name="Xu L."/>
        </authorList>
    </citation>
    <scope>NUCLEOTIDE SEQUENCE [LARGE SCALE GENOMIC DNA]</scope>
    <source>
        <strain evidence="10 11">JCM 17802</strain>
    </source>
</reference>
<dbReference type="NCBIfam" id="TIGR00229">
    <property type="entry name" value="sensory_box"/>
    <property type="match status" value="1"/>
</dbReference>
<dbReference type="FunFam" id="3.30.70.270:FF:000001">
    <property type="entry name" value="Diguanylate cyclase domain protein"/>
    <property type="match status" value="1"/>
</dbReference>
<comment type="subcellular location">
    <subcellularLocation>
        <location evidence="1">Cell membrane</location>
        <topology evidence="1">Multi-pass membrane protein</topology>
    </subcellularLocation>
</comment>
<dbReference type="SUPFAM" id="SSF55785">
    <property type="entry name" value="PYP-like sensor domain (PAS domain)"/>
    <property type="match status" value="1"/>
</dbReference>
<dbReference type="SMART" id="SM00267">
    <property type="entry name" value="GGDEF"/>
    <property type="match status" value="1"/>
</dbReference>
<evidence type="ECO:0000256" key="5">
    <source>
        <dbReference type="ARBA" id="ARBA00022989"/>
    </source>
</evidence>
<evidence type="ECO:0000259" key="8">
    <source>
        <dbReference type="PROSITE" id="PS50113"/>
    </source>
</evidence>
<keyword evidence="3" id="KW-1003">Cell membrane</keyword>
<comment type="caution">
    <text evidence="10">The sequence shown here is derived from an EMBL/GenBank/DDBJ whole genome shotgun (WGS) entry which is preliminary data.</text>
</comment>
<dbReference type="SMART" id="SM00086">
    <property type="entry name" value="PAC"/>
    <property type="match status" value="1"/>
</dbReference>
<dbReference type="InterPro" id="IPR029787">
    <property type="entry name" value="Nucleotide_cyclase"/>
</dbReference>
<dbReference type="Pfam" id="PF08447">
    <property type="entry name" value="PAS_3"/>
    <property type="match status" value="1"/>
</dbReference>
<dbReference type="EC" id="2.7.7.65" evidence="2"/>
<evidence type="ECO:0000313" key="10">
    <source>
        <dbReference type="EMBL" id="MXO55389.1"/>
    </source>
</evidence>
<dbReference type="InterPro" id="IPR050469">
    <property type="entry name" value="Diguanylate_Cyclase"/>
</dbReference>
<name>A0A6I4SIA1_9SPHN</name>
<sequence length="602" mass="65226">MGSPQSYLPKNWYWVPVVAALYYGLAIGSLTLTQNSDGIASFWPGSGLFVAALLLSRQSLHASILLTVAIGSVMANLQAGSTVQEALVYSAANCIEALIVSRFACKSDGSLGSMDDPRSVVRFFGGALAGGFVSAAIATMFSGNLSVHFFQSWFGTVVLGILIVTPAIVMIANAANRISVRPAKREIFWAGLALTAVTAITLAVFSQNQYPLLFVIPLCVIGATYRLGAPAAAASVVMIALSGTWATAMGDGPINLMAGTTQAKNLFFQFFLLSLLCAAWPLSALLAQKHRLFGELANSKKRLEQAERAANIAHWYYEIGSKNLHWSDELFRIYGMSLDEEPLPNRRAILRYHPDDRDMILQTLITALRQQSEYHFEARIIRPGGEIRYVTSSGEPDFDAHGEVIGIFGMVKDITERVGAIKSLKEARSVAEQQAKIATHLSETDLLTNIANRRKVVGFLQQAIVTAEKTGEPLSIGILDVDHFKSINDRFGHQAGDHVLEAIAATSTSFLRASDCVGRLGGEEFLFVLPGTTSEVAMAIAERVRAGIMNLDWAQAELEQVTACVGIAQYVEGADEMWLMQAADEALYEAKKAGRNRLRLAA</sequence>
<dbReference type="NCBIfam" id="TIGR00254">
    <property type="entry name" value="GGDEF"/>
    <property type="match status" value="1"/>
</dbReference>
<feature type="domain" description="GGDEF" evidence="9">
    <location>
        <begin position="472"/>
        <end position="602"/>
    </location>
</feature>
<dbReference type="InterPro" id="IPR035965">
    <property type="entry name" value="PAS-like_dom_sf"/>
</dbReference>
<dbReference type="EMBL" id="WTYS01000001">
    <property type="protein sequence ID" value="MXO55389.1"/>
    <property type="molecule type" value="Genomic_DNA"/>
</dbReference>
<evidence type="ECO:0000256" key="7">
    <source>
        <dbReference type="SAM" id="Phobius"/>
    </source>
</evidence>
<dbReference type="Pfam" id="PF05231">
    <property type="entry name" value="MASE1"/>
    <property type="match status" value="1"/>
</dbReference>
<feature type="transmembrane region" description="Helical" evidence="7">
    <location>
        <begin position="38"/>
        <end position="55"/>
    </location>
</feature>
<accession>A0A6I4SIA1</accession>
<feature type="transmembrane region" description="Helical" evidence="7">
    <location>
        <begin position="12"/>
        <end position="32"/>
    </location>
</feature>
<feature type="transmembrane region" description="Helical" evidence="7">
    <location>
        <begin position="187"/>
        <end position="205"/>
    </location>
</feature>
<protein>
    <recommendedName>
        <fullName evidence="2">diguanylate cyclase</fullName>
        <ecNumber evidence="2">2.7.7.65</ecNumber>
    </recommendedName>
</protein>
<dbReference type="InterPro" id="IPR000160">
    <property type="entry name" value="GGDEF_dom"/>
</dbReference>
<evidence type="ECO:0000256" key="6">
    <source>
        <dbReference type="ARBA" id="ARBA00023136"/>
    </source>
</evidence>
<dbReference type="Gene3D" id="2.10.70.100">
    <property type="match status" value="1"/>
</dbReference>
<evidence type="ECO:0000259" key="9">
    <source>
        <dbReference type="PROSITE" id="PS50887"/>
    </source>
</evidence>
<dbReference type="InterPro" id="IPR000700">
    <property type="entry name" value="PAS-assoc_C"/>
</dbReference>
<dbReference type="AlphaFoldDB" id="A0A6I4SIA1"/>
<dbReference type="InterPro" id="IPR001610">
    <property type="entry name" value="PAC"/>
</dbReference>
<feature type="transmembrane region" description="Helical" evidence="7">
    <location>
        <begin position="153"/>
        <end position="175"/>
    </location>
</feature>
<dbReference type="Gene3D" id="3.30.70.270">
    <property type="match status" value="1"/>
</dbReference>
<evidence type="ECO:0000256" key="2">
    <source>
        <dbReference type="ARBA" id="ARBA00012528"/>
    </source>
</evidence>
<keyword evidence="4 7" id="KW-0812">Transmembrane</keyword>
<dbReference type="PANTHER" id="PTHR45138">
    <property type="entry name" value="REGULATORY COMPONENTS OF SENSORY TRANSDUCTION SYSTEM"/>
    <property type="match status" value="1"/>
</dbReference>
<dbReference type="InterPro" id="IPR043128">
    <property type="entry name" value="Rev_trsase/Diguanyl_cyclase"/>
</dbReference>
<evidence type="ECO:0000256" key="1">
    <source>
        <dbReference type="ARBA" id="ARBA00004651"/>
    </source>
</evidence>
<feature type="transmembrane region" description="Helical" evidence="7">
    <location>
        <begin position="266"/>
        <end position="287"/>
    </location>
</feature>
<dbReference type="InterPro" id="IPR007895">
    <property type="entry name" value="MASE1"/>
</dbReference>
<dbReference type="CDD" id="cd01949">
    <property type="entry name" value="GGDEF"/>
    <property type="match status" value="1"/>
</dbReference>
<proteinExistence type="predicted"/>
<dbReference type="CDD" id="cd00130">
    <property type="entry name" value="PAS"/>
    <property type="match status" value="1"/>
</dbReference>
<dbReference type="GO" id="GO:1902201">
    <property type="term" value="P:negative regulation of bacterial-type flagellum-dependent cell motility"/>
    <property type="evidence" value="ECO:0007669"/>
    <property type="project" value="TreeGrafter"/>
</dbReference>
<dbReference type="GO" id="GO:0043709">
    <property type="term" value="P:cell adhesion involved in single-species biofilm formation"/>
    <property type="evidence" value="ECO:0007669"/>
    <property type="project" value="TreeGrafter"/>
</dbReference>
<dbReference type="PANTHER" id="PTHR45138:SF24">
    <property type="entry name" value="DIGUANYLATE CYCLASE DGCC-RELATED"/>
    <property type="match status" value="1"/>
</dbReference>
<keyword evidence="6 7" id="KW-0472">Membrane</keyword>
<dbReference type="Gene3D" id="3.30.450.20">
    <property type="entry name" value="PAS domain"/>
    <property type="match status" value="1"/>
</dbReference>
<dbReference type="Pfam" id="PF00990">
    <property type="entry name" value="GGDEF"/>
    <property type="match status" value="1"/>
</dbReference>
<dbReference type="GO" id="GO:0052621">
    <property type="term" value="F:diguanylate cyclase activity"/>
    <property type="evidence" value="ECO:0007669"/>
    <property type="project" value="UniProtKB-EC"/>
</dbReference>
<dbReference type="SUPFAM" id="SSF55073">
    <property type="entry name" value="Nucleotide cyclase"/>
    <property type="match status" value="1"/>
</dbReference>
<organism evidence="10 11">
    <name type="scientific">Pontixanthobacter gangjinensis</name>
    <dbReference type="NCBI Taxonomy" id="1028742"/>
    <lineage>
        <taxon>Bacteria</taxon>
        <taxon>Pseudomonadati</taxon>
        <taxon>Pseudomonadota</taxon>
        <taxon>Alphaproteobacteria</taxon>
        <taxon>Sphingomonadales</taxon>
        <taxon>Erythrobacteraceae</taxon>
        <taxon>Pontixanthobacter</taxon>
    </lineage>
</organism>
<dbReference type="Proteomes" id="UP000468943">
    <property type="component" value="Unassembled WGS sequence"/>
</dbReference>
<keyword evidence="11" id="KW-1185">Reference proteome</keyword>
<evidence type="ECO:0000313" key="11">
    <source>
        <dbReference type="Proteomes" id="UP000468943"/>
    </source>
</evidence>
<evidence type="ECO:0000256" key="4">
    <source>
        <dbReference type="ARBA" id="ARBA00022692"/>
    </source>
</evidence>
<keyword evidence="5 7" id="KW-1133">Transmembrane helix</keyword>
<feature type="domain" description="PAC" evidence="8">
    <location>
        <begin position="374"/>
        <end position="426"/>
    </location>
</feature>
<evidence type="ECO:0000256" key="3">
    <source>
        <dbReference type="ARBA" id="ARBA00022475"/>
    </source>
</evidence>
<dbReference type="PROSITE" id="PS50113">
    <property type="entry name" value="PAC"/>
    <property type="match status" value="1"/>
</dbReference>
<gene>
    <name evidence="10" type="ORF">GRI36_00705</name>
</gene>
<dbReference type="GO" id="GO:0005886">
    <property type="term" value="C:plasma membrane"/>
    <property type="evidence" value="ECO:0007669"/>
    <property type="project" value="UniProtKB-SubCell"/>
</dbReference>